<keyword evidence="4" id="KW-1185">Reference proteome</keyword>
<dbReference type="Proteomes" id="UP000345527">
    <property type="component" value="Unassembled WGS sequence"/>
</dbReference>
<evidence type="ECO:0000313" key="2">
    <source>
        <dbReference type="EMBL" id="KAA8824679.1"/>
    </source>
</evidence>
<reference evidence="3 4" key="1">
    <citation type="journal article" date="2019" name="Syst. Appl. Microbiol.">
        <title>Characterization of Bifidobacterium species in feaces of the Egyptian fruit bat: Description of B. vespertilionis sp. nov. and B. rousetti sp. nov.</title>
        <authorList>
            <person name="Modesto M."/>
            <person name="Satti M."/>
            <person name="Watanabe K."/>
            <person name="Puglisi E."/>
            <person name="Morelli L."/>
            <person name="Huang C.-H."/>
            <person name="Liou J.-S."/>
            <person name="Miyashita M."/>
            <person name="Tamura T."/>
            <person name="Saito S."/>
            <person name="Mori K."/>
            <person name="Huang L."/>
            <person name="Sciavilla P."/>
            <person name="Sandri C."/>
            <person name="Spiezio C."/>
            <person name="Vitali F."/>
            <person name="Cavalieri D."/>
            <person name="Perpetuini G."/>
            <person name="Tofalo R."/>
            <person name="Bonetti A."/>
            <person name="Arita M."/>
            <person name="Mattarelli P."/>
        </authorList>
    </citation>
    <scope>NUCLEOTIDE SEQUENCE [LARGE SCALE GENOMIC DNA]</scope>
    <source>
        <strain evidence="1 4">RST16</strain>
        <strain evidence="2 3">RST8</strain>
    </source>
</reference>
<gene>
    <name evidence="2" type="ORF">EM848_00215</name>
    <name evidence="1" type="ORF">EMO90_02920</name>
</gene>
<evidence type="ECO:0000313" key="3">
    <source>
        <dbReference type="Proteomes" id="UP000345527"/>
    </source>
</evidence>
<proteinExistence type="predicted"/>
<organism evidence="2 3">
    <name type="scientific">Bifidobacterium vespertilionis</name>
    <dbReference type="NCBI Taxonomy" id="2562524"/>
    <lineage>
        <taxon>Bacteria</taxon>
        <taxon>Bacillati</taxon>
        <taxon>Actinomycetota</taxon>
        <taxon>Actinomycetes</taxon>
        <taxon>Bifidobacteriales</taxon>
        <taxon>Bifidobacteriaceae</taxon>
        <taxon>Bifidobacterium</taxon>
    </lineage>
</organism>
<dbReference type="OrthoDB" id="3231076at2"/>
<dbReference type="RefSeq" id="WP_150353002.1">
    <property type="nucleotide sequence ID" value="NZ_RZNZ01000003.1"/>
</dbReference>
<dbReference type="EMBL" id="RZOA01000001">
    <property type="protein sequence ID" value="KAA8824679.1"/>
    <property type="molecule type" value="Genomic_DNA"/>
</dbReference>
<dbReference type="EMBL" id="RZNZ01000003">
    <property type="protein sequence ID" value="KAA8821599.1"/>
    <property type="molecule type" value="Genomic_DNA"/>
</dbReference>
<name>A0A5J5E6W1_9BIFI</name>
<evidence type="ECO:0000313" key="1">
    <source>
        <dbReference type="EMBL" id="KAA8821599.1"/>
    </source>
</evidence>
<accession>A0A5J5E6W1</accession>
<comment type="caution">
    <text evidence="2">The sequence shown here is derived from an EMBL/GenBank/DDBJ whole genome shotgun (WGS) entry which is preliminary data.</text>
</comment>
<protein>
    <submittedName>
        <fullName evidence="2">Uncharacterized protein</fullName>
    </submittedName>
</protein>
<dbReference type="AlphaFoldDB" id="A0A5J5E6W1"/>
<sequence length="217" mass="23740">MIICVLSLLPAGCADQSPTETQQKSQPVYAYPGDVRLSVARINETKRALDDYPNADRAKAIIADGTITVDEMNEFDRTMAACLSKLGYDGQYDANGTFSMKRLNESDGTTDSTQALDECQTVTGYDVIRTLYSNAVRNPDDVDLGPYVVQCMIDIGAAPQGYTLDEYVMDSRNRTGPYATLDALQDTDPSNSQAQQIRECGYDPLHKADGIIGAPKW</sequence>
<evidence type="ECO:0000313" key="4">
    <source>
        <dbReference type="Proteomes" id="UP000374630"/>
    </source>
</evidence>
<dbReference type="Proteomes" id="UP000374630">
    <property type="component" value="Unassembled WGS sequence"/>
</dbReference>